<keyword evidence="2" id="KW-1133">Transmembrane helix</keyword>
<dbReference type="AlphaFoldDB" id="B2IG16"/>
<protein>
    <submittedName>
        <fullName evidence="3">Uncharacterized protein</fullName>
    </submittedName>
</protein>
<organism evidence="3 4">
    <name type="scientific">Beijerinckia indica subsp. indica (strain ATCC 9039 / DSM 1715 / NCIMB 8712)</name>
    <dbReference type="NCBI Taxonomy" id="395963"/>
    <lineage>
        <taxon>Bacteria</taxon>
        <taxon>Pseudomonadati</taxon>
        <taxon>Pseudomonadota</taxon>
        <taxon>Alphaproteobacteria</taxon>
        <taxon>Hyphomicrobiales</taxon>
        <taxon>Beijerinckiaceae</taxon>
        <taxon>Beijerinckia</taxon>
    </lineage>
</organism>
<keyword evidence="2" id="KW-0472">Membrane</keyword>
<evidence type="ECO:0000313" key="3">
    <source>
        <dbReference type="EMBL" id="ACB95753.1"/>
    </source>
</evidence>
<dbReference type="EMBL" id="CP001016">
    <property type="protein sequence ID" value="ACB95753.1"/>
    <property type="molecule type" value="Genomic_DNA"/>
</dbReference>
<gene>
    <name evidence="3" type="ordered locus">Bind_2133</name>
</gene>
<keyword evidence="2" id="KW-0812">Transmembrane</keyword>
<sequence length="94" mass="10285">MSDTGDFWQKTEAWPLWTAVGGIGTAIAAIIGWARKQLHEDSGQTLNLVTELVGLLKTANETIIDLKAKVEELERKVDELSARLHQVTSADAVL</sequence>
<feature type="coiled-coil region" evidence="1">
    <location>
        <begin position="56"/>
        <end position="90"/>
    </location>
</feature>
<evidence type="ECO:0000256" key="2">
    <source>
        <dbReference type="SAM" id="Phobius"/>
    </source>
</evidence>
<keyword evidence="1" id="KW-0175">Coiled coil</keyword>
<keyword evidence="4" id="KW-1185">Reference proteome</keyword>
<dbReference type="KEGG" id="bid:Bind_2133"/>
<accession>B2IG16</accession>
<name>B2IG16_BEII9</name>
<evidence type="ECO:0000256" key="1">
    <source>
        <dbReference type="SAM" id="Coils"/>
    </source>
</evidence>
<dbReference type="HOGENOM" id="CLU_2380404_0_0_5"/>
<reference evidence="3 4" key="2">
    <citation type="journal article" date="2010" name="J. Bacteriol.">
        <title>Complete genome sequence of Beijerinckia indica subsp. indica.</title>
        <authorList>
            <person name="Tamas I."/>
            <person name="Dedysh S.N."/>
            <person name="Liesack W."/>
            <person name="Stott M.B."/>
            <person name="Alam M."/>
            <person name="Murrell J.C."/>
            <person name="Dunfield P.F."/>
        </authorList>
    </citation>
    <scope>NUCLEOTIDE SEQUENCE [LARGE SCALE GENOMIC DNA]</scope>
    <source>
        <strain evidence="4">ATCC 9039 / DSM 1715 / NCIMB 8712</strain>
    </source>
</reference>
<feature type="transmembrane region" description="Helical" evidence="2">
    <location>
        <begin position="14"/>
        <end position="34"/>
    </location>
</feature>
<evidence type="ECO:0000313" key="4">
    <source>
        <dbReference type="Proteomes" id="UP000001695"/>
    </source>
</evidence>
<dbReference type="Proteomes" id="UP000001695">
    <property type="component" value="Chromosome"/>
</dbReference>
<proteinExistence type="predicted"/>
<reference evidence="4" key="1">
    <citation type="submission" date="2008-03" db="EMBL/GenBank/DDBJ databases">
        <title>Complete sequence of chromosome of Beijerinckia indica subsp. indica ATCC 9039.</title>
        <authorList>
            <consortium name="US DOE Joint Genome Institute"/>
            <person name="Copeland A."/>
            <person name="Lucas S."/>
            <person name="Lapidus A."/>
            <person name="Glavina del Rio T."/>
            <person name="Dalin E."/>
            <person name="Tice H."/>
            <person name="Bruce D."/>
            <person name="Goodwin L."/>
            <person name="Pitluck S."/>
            <person name="LaButti K."/>
            <person name="Schmutz J."/>
            <person name="Larimer F."/>
            <person name="Land M."/>
            <person name="Hauser L."/>
            <person name="Kyrpides N."/>
            <person name="Mikhailova N."/>
            <person name="Dunfield P.F."/>
            <person name="Dedysh S.N."/>
            <person name="Liesack W."/>
            <person name="Saw J.H."/>
            <person name="Alam M."/>
            <person name="Chen Y."/>
            <person name="Murrell J.C."/>
            <person name="Richardson P."/>
        </authorList>
    </citation>
    <scope>NUCLEOTIDE SEQUENCE [LARGE SCALE GENOMIC DNA]</scope>
    <source>
        <strain evidence="4">ATCC 9039 / DSM 1715 / NCIMB 8712</strain>
    </source>
</reference>